<protein>
    <recommendedName>
        <fullName evidence="2">Acb2/Tad1 hairpin domain-containing protein</fullName>
    </recommendedName>
</protein>
<dbReference type="Proteomes" id="UP000225918">
    <property type="component" value="Segment"/>
</dbReference>
<dbReference type="GO" id="GO:0000166">
    <property type="term" value="F:nucleotide binding"/>
    <property type="evidence" value="ECO:0007669"/>
    <property type="project" value="UniProtKB-KW"/>
</dbReference>
<evidence type="ECO:0000313" key="4">
    <source>
        <dbReference type="Proteomes" id="UP000225918"/>
    </source>
</evidence>
<accession>A0A222YZ09</accession>
<name>A0A222YZ09_9CAUD</name>
<keyword evidence="4" id="KW-1185">Reference proteome</keyword>
<gene>
    <name evidence="3" type="ORF">SEA_MYRADEE_45</name>
</gene>
<sequence length="62" mass="7227">MYDTERAYRFYSDSILADEVKDEFKELADYLVAVLPEGREKALALTQLEQTWHWADTAIGDK</sequence>
<dbReference type="EMBL" id="MF141539">
    <property type="protein sequence ID" value="ASR77153.1"/>
    <property type="molecule type" value="Genomic_DNA"/>
</dbReference>
<feature type="domain" description="Acb2/Tad1 hairpin" evidence="2">
    <location>
        <begin position="7"/>
        <end position="59"/>
    </location>
</feature>
<dbReference type="InterPro" id="IPR056098">
    <property type="entry name" value="Acb2/Tad1_hairpin"/>
</dbReference>
<evidence type="ECO:0000313" key="3">
    <source>
        <dbReference type="EMBL" id="ASR77153.1"/>
    </source>
</evidence>
<reference evidence="4" key="1">
    <citation type="submission" date="2017-05" db="EMBL/GenBank/DDBJ databases">
        <authorList>
            <person name="Song R."/>
            <person name="Chenine A.L."/>
            <person name="Ruprecht R.M."/>
        </authorList>
    </citation>
    <scope>NUCLEOTIDE SEQUENCE [LARGE SCALE GENOMIC DNA]</scope>
</reference>
<organism evidence="3 4">
    <name type="scientific">Mycobacterium phage MyraDee</name>
    <dbReference type="NCBI Taxonomy" id="2024303"/>
    <lineage>
        <taxon>Viruses</taxon>
        <taxon>Duplodnaviria</taxon>
        <taxon>Heunggongvirae</taxon>
        <taxon>Uroviricota</taxon>
        <taxon>Caudoviricetes</taxon>
        <taxon>Myradeevirus</taxon>
        <taxon>Myradeevirus MyraDee</taxon>
    </lineage>
</organism>
<proteinExistence type="predicted"/>
<evidence type="ECO:0000256" key="1">
    <source>
        <dbReference type="ARBA" id="ARBA00022741"/>
    </source>
</evidence>
<dbReference type="Pfam" id="PF24729">
    <property type="entry name" value="Acb2_Tad1_hairpin"/>
    <property type="match status" value="1"/>
</dbReference>
<keyword evidence="1" id="KW-0547">Nucleotide-binding</keyword>
<evidence type="ECO:0000259" key="2">
    <source>
        <dbReference type="Pfam" id="PF24729"/>
    </source>
</evidence>